<keyword evidence="11" id="KW-1185">Reference proteome</keyword>
<dbReference type="eggNOG" id="KOG2624">
    <property type="taxonomic scope" value="Eukaryota"/>
</dbReference>
<dbReference type="InterPro" id="IPR006693">
    <property type="entry name" value="AB_hydrolase_lipase"/>
</dbReference>
<evidence type="ECO:0000256" key="4">
    <source>
        <dbReference type="ARBA" id="ARBA00022963"/>
    </source>
</evidence>
<keyword evidence="2 7" id="KW-0732">Signal</keyword>
<evidence type="ECO:0008006" key="12">
    <source>
        <dbReference type="Google" id="ProtNLM"/>
    </source>
</evidence>
<dbReference type="HOGENOM" id="CLU_290588_0_0_1"/>
<proteinExistence type="inferred from homology"/>
<dbReference type="Pfam" id="PF00561">
    <property type="entry name" value="Abhydrolase_1"/>
    <property type="match status" value="1"/>
</dbReference>
<dbReference type="SUPFAM" id="SSF53474">
    <property type="entry name" value="alpha/beta-Hydrolases"/>
    <property type="match status" value="2"/>
</dbReference>
<evidence type="ECO:0000313" key="11">
    <source>
        <dbReference type="Proteomes" id="UP000014500"/>
    </source>
</evidence>
<feature type="domain" description="AB hydrolase-1" evidence="8">
    <location>
        <begin position="704"/>
        <end position="857"/>
    </location>
</feature>
<feature type="signal peptide" evidence="7">
    <location>
        <begin position="1"/>
        <end position="20"/>
    </location>
</feature>
<evidence type="ECO:0000256" key="1">
    <source>
        <dbReference type="ARBA" id="ARBA00010701"/>
    </source>
</evidence>
<dbReference type="EnsemblMetazoa" id="SMAR011021-RA">
    <property type="protein sequence ID" value="SMAR011021-PA"/>
    <property type="gene ID" value="SMAR011021"/>
</dbReference>
<evidence type="ECO:0000256" key="6">
    <source>
        <dbReference type="ARBA" id="ARBA00023180"/>
    </source>
</evidence>
<evidence type="ECO:0000256" key="3">
    <source>
        <dbReference type="ARBA" id="ARBA00022801"/>
    </source>
</evidence>
<reference evidence="10" key="2">
    <citation type="submission" date="2015-02" db="UniProtKB">
        <authorList>
            <consortium name="EnsemblMetazoa"/>
        </authorList>
    </citation>
    <scope>IDENTIFICATION</scope>
</reference>
<evidence type="ECO:0000256" key="7">
    <source>
        <dbReference type="SAM" id="SignalP"/>
    </source>
</evidence>
<evidence type="ECO:0000259" key="9">
    <source>
        <dbReference type="Pfam" id="PF04083"/>
    </source>
</evidence>
<dbReference type="OMA" id="PIVFIQH"/>
<evidence type="ECO:0000256" key="5">
    <source>
        <dbReference type="ARBA" id="ARBA00023098"/>
    </source>
</evidence>
<dbReference type="FunFam" id="3.40.50.1820:FF:000057">
    <property type="entry name" value="Lipase"/>
    <property type="match status" value="2"/>
</dbReference>
<keyword evidence="3" id="KW-0378">Hydrolase</keyword>
<feature type="domain" description="Partial AB-hydrolase lipase" evidence="9">
    <location>
        <begin position="57"/>
        <end position="116"/>
    </location>
</feature>
<dbReference type="Gene3D" id="3.40.50.1820">
    <property type="entry name" value="alpha/beta hydrolase"/>
    <property type="match status" value="2"/>
</dbReference>
<dbReference type="Proteomes" id="UP000014500">
    <property type="component" value="Unassembled WGS sequence"/>
</dbReference>
<dbReference type="Pfam" id="PF04083">
    <property type="entry name" value="Abhydro_lipase"/>
    <property type="match status" value="1"/>
</dbReference>
<dbReference type="AlphaFoldDB" id="T1JB84"/>
<evidence type="ECO:0000256" key="2">
    <source>
        <dbReference type="ARBA" id="ARBA00022729"/>
    </source>
</evidence>
<dbReference type="PANTHER" id="PTHR11005">
    <property type="entry name" value="LYSOSOMAL ACID LIPASE-RELATED"/>
    <property type="match status" value="1"/>
</dbReference>
<dbReference type="EMBL" id="JH432010">
    <property type="status" value="NOT_ANNOTATED_CDS"/>
    <property type="molecule type" value="Genomic_DNA"/>
</dbReference>
<dbReference type="GO" id="GO:0016042">
    <property type="term" value="P:lipid catabolic process"/>
    <property type="evidence" value="ECO:0007669"/>
    <property type="project" value="UniProtKB-KW"/>
</dbReference>
<name>T1JB84_STRMM</name>
<keyword evidence="4" id="KW-0442">Lipid degradation</keyword>
<reference evidence="11" key="1">
    <citation type="submission" date="2011-05" db="EMBL/GenBank/DDBJ databases">
        <authorList>
            <person name="Richards S.R."/>
            <person name="Qu J."/>
            <person name="Jiang H."/>
            <person name="Jhangiani S.N."/>
            <person name="Agravi P."/>
            <person name="Goodspeed R."/>
            <person name="Gross S."/>
            <person name="Mandapat C."/>
            <person name="Jackson L."/>
            <person name="Mathew T."/>
            <person name="Pu L."/>
            <person name="Thornton R."/>
            <person name="Saada N."/>
            <person name="Wilczek-Boney K.B."/>
            <person name="Lee S."/>
            <person name="Kovar C."/>
            <person name="Wu Y."/>
            <person name="Scherer S.E."/>
            <person name="Worley K.C."/>
            <person name="Muzny D.M."/>
            <person name="Gibbs R."/>
        </authorList>
    </citation>
    <scope>NUCLEOTIDE SEQUENCE</scope>
    <source>
        <strain evidence="11">Brora</strain>
    </source>
</reference>
<organism evidence="10 11">
    <name type="scientific">Strigamia maritima</name>
    <name type="common">European centipede</name>
    <name type="synonym">Geophilus maritimus</name>
    <dbReference type="NCBI Taxonomy" id="126957"/>
    <lineage>
        <taxon>Eukaryota</taxon>
        <taxon>Metazoa</taxon>
        <taxon>Ecdysozoa</taxon>
        <taxon>Arthropoda</taxon>
        <taxon>Myriapoda</taxon>
        <taxon>Chilopoda</taxon>
        <taxon>Pleurostigmophora</taxon>
        <taxon>Geophilomorpha</taxon>
        <taxon>Linotaeniidae</taxon>
        <taxon>Strigamia</taxon>
    </lineage>
</organism>
<evidence type="ECO:0000313" key="10">
    <source>
        <dbReference type="EnsemblMetazoa" id="SMAR011021-PA"/>
    </source>
</evidence>
<dbReference type="GO" id="GO:0016787">
    <property type="term" value="F:hydrolase activity"/>
    <property type="evidence" value="ECO:0007669"/>
    <property type="project" value="UniProtKB-KW"/>
</dbReference>
<dbReference type="STRING" id="126957.T1JB84"/>
<comment type="similarity">
    <text evidence="1">Belongs to the AB hydrolase superfamily. Lipase family.</text>
</comment>
<dbReference type="InterPro" id="IPR000073">
    <property type="entry name" value="AB_hydrolase_1"/>
</dbReference>
<dbReference type="PhylomeDB" id="T1JB84"/>
<evidence type="ECO:0000259" key="8">
    <source>
        <dbReference type="Pfam" id="PF00561"/>
    </source>
</evidence>
<keyword evidence="5" id="KW-0443">Lipid metabolism</keyword>
<protein>
    <recommendedName>
        <fullName evidence="12">Partial AB-hydrolase lipase domain-containing protein</fullName>
    </recommendedName>
</protein>
<keyword evidence="6" id="KW-0325">Glycoprotein</keyword>
<accession>T1JB84</accession>
<sequence>MLFLRSAIVTLTVALVLVNARVEYSKSNQFQVQAQEELFHLRDGRAIPIDPEAYMTIEEIIKYHGYPLQVYDVITNDGYILTVHRIPYGKAGPGTKPRKPVMVQHGLLCSATSWILDVPNKNLPYLLADAGYDVWLGNVRGTVFDEMAKYDVPAVIDFIVTKSEYKQIYYIGHSMGTSMMFALLSTQPKYNEIVKTFFALAPVARLKNVKTPLRFLAPFSRSLDWILNTITTGEFLTSSPLMKFFTSTICASRLSFLCEHILFSICGFNAPELNSTRVPVYLHHTPAGTSVQTLVHYAQLVSNGNRFQKFDYGSRLNRQKYGQSTVPEYNLKNITTQVALFYSSNDYLATIKDVDWLTSRLNKLVLKYHVSLIKFSHLDFLWAIDLHSMIVSYEHMAPASTFLLVRQQINNYFNCPIKHNAQQMQLSHADKTACDSYYANSNHKMRFRIILGICLFFQAETVQAGRTKTCDYLSPVRKLLSQLLPTLLGDDEPDLGYNRQIREKAFTNCILMLFKGDPKNCDVSQFYSAEYDNCNSAIRKESLKKVIDKNFNGWWESYFSVAELVAAGLLQTATKMPDQALKEFCTKFPDYLLHRFEAFGGCKMIEKVVESKKFWDVSLDLTDVMSLSNIETALRHSAVNWYKDVDDELEASELGFCFLELADAIDFIKLNNFSHEEHTVSTQDGYFIKIQRLIKKDNPKTPNYPVLLMHGLNCYSVIWVDNCNASLAFILANQGYDVWLGNIRGNPYGREHLNRKLHSKQFWNFSFHENGVQDLPSIIDFILKKTGFHQIHYIGHSMGTTMMFVLLSSKPEYNTKLKSFMALAPVAYISHVLPKFQTVMDNFNFIKGILTFFNQYALIPNPTVNSYFLSMFCPNGENKCDNLISMVAGNHTSLLNKIRKSHNFSQYDYESSKLNIQHYDSAIPPKYNLTKVTAPVALFWSEGDFLSDTRDVKRLRSQLPNVILDYKIPFKNFTHADFIWAINASQF</sequence>
<feature type="chain" id="PRO_5004590460" description="Partial AB-hydrolase lipase domain-containing protein" evidence="7">
    <location>
        <begin position="21"/>
        <end position="987"/>
    </location>
</feature>
<dbReference type="InterPro" id="IPR029058">
    <property type="entry name" value="AB_hydrolase_fold"/>
</dbReference>